<dbReference type="EMBL" id="MU856899">
    <property type="protein sequence ID" value="KAK4154942.1"/>
    <property type="molecule type" value="Genomic_DNA"/>
</dbReference>
<proteinExistence type="predicted"/>
<keyword evidence="2" id="KW-1185">Reference proteome</keyword>
<gene>
    <name evidence="1" type="ORF">C8A00DRAFT_32299</name>
</gene>
<reference evidence="1" key="2">
    <citation type="submission" date="2023-05" db="EMBL/GenBank/DDBJ databases">
        <authorList>
            <consortium name="Lawrence Berkeley National Laboratory"/>
            <person name="Steindorff A."/>
            <person name="Hensen N."/>
            <person name="Bonometti L."/>
            <person name="Westerberg I."/>
            <person name="Brannstrom I.O."/>
            <person name="Guillou S."/>
            <person name="Cros-Aarteil S."/>
            <person name="Calhoun S."/>
            <person name="Haridas S."/>
            <person name="Kuo A."/>
            <person name="Mondo S."/>
            <person name="Pangilinan J."/>
            <person name="Riley R."/>
            <person name="Labutti K."/>
            <person name="Andreopoulos B."/>
            <person name="Lipzen A."/>
            <person name="Chen C."/>
            <person name="Yanf M."/>
            <person name="Daum C."/>
            <person name="Ng V."/>
            <person name="Clum A."/>
            <person name="Ohm R."/>
            <person name="Martin F."/>
            <person name="Silar P."/>
            <person name="Natvig D."/>
            <person name="Lalanne C."/>
            <person name="Gautier V."/>
            <person name="Ament-Velasquez S.L."/>
            <person name="Kruys A."/>
            <person name="Hutchinson M.I."/>
            <person name="Powell A.J."/>
            <person name="Barry K."/>
            <person name="Miller A.N."/>
            <person name="Grigoriev I.V."/>
            <person name="Debuchy R."/>
            <person name="Gladieux P."/>
            <person name="Thoren M.H."/>
            <person name="Johannesson H."/>
        </authorList>
    </citation>
    <scope>NUCLEOTIDE SEQUENCE</scope>
    <source>
        <strain evidence="1">CBS 538.74</strain>
    </source>
</reference>
<evidence type="ECO:0000313" key="1">
    <source>
        <dbReference type="EMBL" id="KAK4154942.1"/>
    </source>
</evidence>
<reference evidence="1" key="1">
    <citation type="journal article" date="2023" name="Mol. Phylogenet. Evol.">
        <title>Genome-scale phylogeny and comparative genomics of the fungal order Sordariales.</title>
        <authorList>
            <person name="Hensen N."/>
            <person name="Bonometti L."/>
            <person name="Westerberg I."/>
            <person name="Brannstrom I.O."/>
            <person name="Guillou S."/>
            <person name="Cros-Aarteil S."/>
            <person name="Calhoun S."/>
            <person name="Haridas S."/>
            <person name="Kuo A."/>
            <person name="Mondo S."/>
            <person name="Pangilinan J."/>
            <person name="Riley R."/>
            <person name="LaButti K."/>
            <person name="Andreopoulos B."/>
            <person name="Lipzen A."/>
            <person name="Chen C."/>
            <person name="Yan M."/>
            <person name="Daum C."/>
            <person name="Ng V."/>
            <person name="Clum A."/>
            <person name="Steindorff A."/>
            <person name="Ohm R.A."/>
            <person name="Martin F."/>
            <person name="Silar P."/>
            <person name="Natvig D.O."/>
            <person name="Lalanne C."/>
            <person name="Gautier V."/>
            <person name="Ament-Velasquez S.L."/>
            <person name="Kruys A."/>
            <person name="Hutchinson M.I."/>
            <person name="Powell A.J."/>
            <person name="Barry K."/>
            <person name="Miller A.N."/>
            <person name="Grigoriev I.V."/>
            <person name="Debuchy R."/>
            <person name="Gladieux P."/>
            <person name="Hiltunen Thoren M."/>
            <person name="Johannesson H."/>
        </authorList>
    </citation>
    <scope>NUCLEOTIDE SEQUENCE</scope>
    <source>
        <strain evidence="1">CBS 538.74</strain>
    </source>
</reference>
<organism evidence="1 2">
    <name type="scientific">Chaetomidium leptoderma</name>
    <dbReference type="NCBI Taxonomy" id="669021"/>
    <lineage>
        <taxon>Eukaryota</taxon>
        <taxon>Fungi</taxon>
        <taxon>Dikarya</taxon>
        <taxon>Ascomycota</taxon>
        <taxon>Pezizomycotina</taxon>
        <taxon>Sordariomycetes</taxon>
        <taxon>Sordariomycetidae</taxon>
        <taxon>Sordariales</taxon>
        <taxon>Chaetomiaceae</taxon>
        <taxon>Chaetomidium</taxon>
    </lineage>
</organism>
<dbReference type="AlphaFoldDB" id="A0AAN6ZXX2"/>
<evidence type="ECO:0000313" key="2">
    <source>
        <dbReference type="Proteomes" id="UP001302745"/>
    </source>
</evidence>
<protein>
    <submittedName>
        <fullName evidence="1">Uncharacterized protein</fullName>
    </submittedName>
</protein>
<accession>A0AAN6ZXX2</accession>
<sequence>MEYYAENAWNPYHPRRNQYCWPKIRGWLANGAGPQPVPACTVCDVELLVKGIEPLVLPALMGGGNGMGIGQQPLQLQRRLAWGESEWNQKIRDHKAGRAWNETALHGEYYRAILLLCGHIICPGCFNLKTLITPGLKCPAETPCKGFITARKCGHVLLHLLPKPIEHENYTSVPLTAPELTGPKARPDSCWKCDNLGLMVQTGGDTKMLPFGSHFHVSDHPPDTPVVISYYTKQQHTTAMGIMLAAGFGLGGMWSGAMYPGLSPLTEGAARIVVFEGRYKDLCQVSGRRRRFALSVLPTGFLGKTGLE</sequence>
<comment type="caution">
    <text evidence="1">The sequence shown here is derived from an EMBL/GenBank/DDBJ whole genome shotgun (WGS) entry which is preliminary data.</text>
</comment>
<dbReference type="Proteomes" id="UP001302745">
    <property type="component" value="Unassembled WGS sequence"/>
</dbReference>
<name>A0AAN6ZXX2_9PEZI</name>